<reference evidence="2 3" key="1">
    <citation type="submission" date="2015-06" db="EMBL/GenBank/DDBJ databases">
        <title>A Comprehensive Approach to Explore the Metabolic and Phylogenetic Diversity of Bacterial Steroid Degradation in the Environment: Testosterone as an Example.</title>
        <authorList>
            <person name="Yang F.-C."/>
            <person name="Chen Y.-L."/>
            <person name="Yu C.-P."/>
            <person name="Tang S.-L."/>
            <person name="Wang P.-H."/>
            <person name="Ismail W."/>
            <person name="Wang C.-H."/>
            <person name="Yang C.-Y."/>
            <person name="Chiang Y.-R."/>
        </authorList>
    </citation>
    <scope>NUCLEOTIDE SEQUENCE [LARGE SCALE GENOMIC DNA]</scope>
    <source>
        <strain evidence="2 3">DSM 18526</strain>
    </source>
</reference>
<dbReference type="AlphaFoldDB" id="A0A127FAK2"/>
<dbReference type="Pfam" id="PF13480">
    <property type="entry name" value="Acetyltransf_6"/>
    <property type="match status" value="1"/>
</dbReference>
<evidence type="ECO:0000259" key="1">
    <source>
        <dbReference type="Pfam" id="PF13480"/>
    </source>
</evidence>
<dbReference type="STRING" id="465721.ACG33_10145"/>
<dbReference type="OrthoDB" id="9808976at2"/>
<keyword evidence="3" id="KW-1185">Reference proteome</keyword>
<accession>A0A127FAK2</accession>
<sequence>MTDIDYRVERWSEVDWLASDKEYHRIMSASNADPLFNSWMWTTLWWRIFGSKLEAKLCVLAIYCKDMLVGIAPFYCRSESRKVFFPTTTVQLVGMSWRNPDVQLSEYLDIVATKDAYLGVQKACIKYIKELYAHPEIIIVSTRAPNMWVEALEHRFGCASYTRSVDASISYQADIDGGFSVYLSNISASARRSLLNLRRRLERHGRVEFLFINTREEALHALHELNLLHATRWGSPAFSGERLEFHSNFILAAMKRGILRMSRLLVGGRPISILYDVRIEKRQYNLQMGFDQTFDNKLSLGLLHLGFSIEDAAHDGVKIYDFLAGEGKKADYKQRLSQASIELRSVQHVDGKVRSCLYRAYDALLGGRQ</sequence>
<organism evidence="2 3">
    <name type="scientific">Steroidobacter denitrificans</name>
    <dbReference type="NCBI Taxonomy" id="465721"/>
    <lineage>
        <taxon>Bacteria</taxon>
        <taxon>Pseudomonadati</taxon>
        <taxon>Pseudomonadota</taxon>
        <taxon>Gammaproteobacteria</taxon>
        <taxon>Steroidobacterales</taxon>
        <taxon>Steroidobacteraceae</taxon>
        <taxon>Steroidobacter</taxon>
    </lineage>
</organism>
<dbReference type="RefSeq" id="WP_083536708.1">
    <property type="nucleotide sequence ID" value="NZ_CP011971.1"/>
</dbReference>
<dbReference type="Proteomes" id="UP000070250">
    <property type="component" value="Chromosome"/>
</dbReference>
<name>A0A127FAK2_STEDE</name>
<dbReference type="InterPro" id="IPR038740">
    <property type="entry name" value="BioF2-like_GNAT_dom"/>
</dbReference>
<dbReference type="SUPFAM" id="SSF55729">
    <property type="entry name" value="Acyl-CoA N-acyltransferases (Nat)"/>
    <property type="match status" value="1"/>
</dbReference>
<dbReference type="Gene3D" id="3.40.630.30">
    <property type="match status" value="1"/>
</dbReference>
<proteinExistence type="predicted"/>
<dbReference type="InterPro" id="IPR016181">
    <property type="entry name" value="Acyl_CoA_acyltransferase"/>
</dbReference>
<dbReference type="EMBL" id="CP011971">
    <property type="protein sequence ID" value="AMN47452.1"/>
    <property type="molecule type" value="Genomic_DNA"/>
</dbReference>
<gene>
    <name evidence="2" type="ORF">ACG33_10145</name>
</gene>
<dbReference type="KEGG" id="sdf:ACG33_10145"/>
<feature type="domain" description="BioF2-like acetyltransferase" evidence="1">
    <location>
        <begin position="189"/>
        <end position="333"/>
    </location>
</feature>
<evidence type="ECO:0000313" key="3">
    <source>
        <dbReference type="Proteomes" id="UP000070250"/>
    </source>
</evidence>
<evidence type="ECO:0000313" key="2">
    <source>
        <dbReference type="EMBL" id="AMN47452.1"/>
    </source>
</evidence>
<protein>
    <recommendedName>
        <fullName evidence="1">BioF2-like acetyltransferase domain-containing protein</fullName>
    </recommendedName>
</protein>